<dbReference type="SUPFAM" id="SSF47188">
    <property type="entry name" value="Hemerythrin-like"/>
    <property type="match status" value="1"/>
</dbReference>
<accession>A0A1E3GVQ2</accession>
<dbReference type="CDD" id="cd12107">
    <property type="entry name" value="Hemerythrin"/>
    <property type="match status" value="1"/>
</dbReference>
<evidence type="ECO:0000256" key="1">
    <source>
        <dbReference type="ARBA" id="ARBA00010587"/>
    </source>
</evidence>
<dbReference type="AlphaFoldDB" id="A0A1E3GVQ2"/>
<dbReference type="NCBIfam" id="TIGR02481">
    <property type="entry name" value="hemeryth_dom"/>
    <property type="match status" value="1"/>
</dbReference>
<reference evidence="4 5" key="1">
    <citation type="submission" date="2016-07" db="EMBL/GenBank/DDBJ databases">
        <title>Draft Genome Sequence of Methylophaga muralis Bur 1.</title>
        <authorList>
            <person name="Vasilenko O.V."/>
            <person name="Doronina N.V."/>
            <person name="Shmareva M.N."/>
            <person name="Tarlachkov S.V."/>
            <person name="Mustakhimov I."/>
            <person name="Trotsenko Y.A."/>
        </authorList>
    </citation>
    <scope>NUCLEOTIDE SEQUENCE [LARGE SCALE GENOMIC DNA]</scope>
    <source>
        <strain evidence="4 5">Bur 1</strain>
    </source>
</reference>
<dbReference type="Gene3D" id="1.20.120.50">
    <property type="entry name" value="Hemerythrin-like"/>
    <property type="match status" value="1"/>
</dbReference>
<evidence type="ECO:0000256" key="3">
    <source>
        <dbReference type="ARBA" id="ARBA00023004"/>
    </source>
</evidence>
<dbReference type="InterPro" id="IPR035938">
    <property type="entry name" value="Hemerythrin-like_sf"/>
</dbReference>
<dbReference type="Proteomes" id="UP000094379">
    <property type="component" value="Unassembled WGS sequence"/>
</dbReference>
<evidence type="ECO:0000313" key="5">
    <source>
        <dbReference type="Proteomes" id="UP000094379"/>
    </source>
</evidence>
<dbReference type="RefSeq" id="WP_069294734.1">
    <property type="nucleotide sequence ID" value="NZ_MCRI01000001.1"/>
</dbReference>
<gene>
    <name evidence="4" type="ORF">A9E74_00121</name>
</gene>
<comment type="caution">
    <text evidence="4">The sequence shown here is derived from an EMBL/GenBank/DDBJ whole genome shotgun (WGS) entry which is preliminary data.</text>
</comment>
<comment type="similarity">
    <text evidence="1">Belongs to the hemerythrin family.</text>
</comment>
<dbReference type="InterPro" id="IPR012827">
    <property type="entry name" value="Hemerythrin_metal-bd"/>
</dbReference>
<keyword evidence="3" id="KW-0408">Iron</keyword>
<organism evidence="4 5">
    <name type="scientific">Methylophaga muralis</name>
    <dbReference type="NCBI Taxonomy" id="291169"/>
    <lineage>
        <taxon>Bacteria</taxon>
        <taxon>Pseudomonadati</taxon>
        <taxon>Pseudomonadota</taxon>
        <taxon>Gammaproteobacteria</taxon>
        <taxon>Thiotrichales</taxon>
        <taxon>Piscirickettsiaceae</taxon>
        <taxon>Methylophaga</taxon>
    </lineage>
</organism>
<evidence type="ECO:0000313" key="4">
    <source>
        <dbReference type="EMBL" id="ODN68149.1"/>
    </source>
</evidence>
<protein>
    <submittedName>
        <fullName evidence="4">Bacteriohemerythrin</fullName>
    </submittedName>
</protein>
<proteinExistence type="inferred from homology"/>
<sequence>MIEKAQKPLYIVWQDKFLQHESIIDEQHRGAVAIINSLHYFIQQGLSLNQLKPTVQILKNYLNFHFMTEQGILEALECPLMKQYKAESAKTLRDFDACYLQGISEEDPTTLLICLRNWWQQHLELHEKITPFLHEWKGDYCRVNE</sequence>
<keyword evidence="5" id="KW-1185">Reference proteome</keyword>
<name>A0A1E3GVQ2_9GAMM</name>
<evidence type="ECO:0000256" key="2">
    <source>
        <dbReference type="ARBA" id="ARBA00022723"/>
    </source>
</evidence>
<keyword evidence="2" id="KW-0479">Metal-binding</keyword>
<dbReference type="EMBL" id="MCRI01000001">
    <property type="protein sequence ID" value="ODN68149.1"/>
    <property type="molecule type" value="Genomic_DNA"/>
</dbReference>
<dbReference type="GO" id="GO:0046872">
    <property type="term" value="F:metal ion binding"/>
    <property type="evidence" value="ECO:0007669"/>
    <property type="project" value="UniProtKB-KW"/>
</dbReference>
<dbReference type="STRING" id="291169.A9E74_00121"/>